<protein>
    <submittedName>
        <fullName evidence="1">Uncharacterized protein</fullName>
    </submittedName>
</protein>
<reference evidence="1" key="1">
    <citation type="submission" date="2023-07" db="EMBL/GenBank/DDBJ databases">
        <title>Black Yeasts Isolated from many extreme environments.</title>
        <authorList>
            <person name="Coleine C."/>
            <person name="Stajich J.E."/>
            <person name="Selbmann L."/>
        </authorList>
    </citation>
    <scope>NUCLEOTIDE SEQUENCE</scope>
    <source>
        <strain evidence="1">CCFEE 5714</strain>
    </source>
</reference>
<gene>
    <name evidence="1" type="ORF">LTR37_016921</name>
</gene>
<organism evidence="1 2">
    <name type="scientific">Vermiconidia calcicola</name>
    <dbReference type="NCBI Taxonomy" id="1690605"/>
    <lineage>
        <taxon>Eukaryota</taxon>
        <taxon>Fungi</taxon>
        <taxon>Dikarya</taxon>
        <taxon>Ascomycota</taxon>
        <taxon>Pezizomycotina</taxon>
        <taxon>Dothideomycetes</taxon>
        <taxon>Dothideomycetidae</taxon>
        <taxon>Mycosphaerellales</taxon>
        <taxon>Extremaceae</taxon>
        <taxon>Vermiconidia</taxon>
    </lineage>
</organism>
<comment type="caution">
    <text evidence="1">The sequence shown here is derived from an EMBL/GenBank/DDBJ whole genome shotgun (WGS) entry which is preliminary data.</text>
</comment>
<keyword evidence="2" id="KW-1185">Reference proteome</keyword>
<name>A0ACC3MM40_9PEZI</name>
<dbReference type="Proteomes" id="UP001281147">
    <property type="component" value="Unassembled WGS sequence"/>
</dbReference>
<evidence type="ECO:0000313" key="1">
    <source>
        <dbReference type="EMBL" id="KAK3698450.1"/>
    </source>
</evidence>
<accession>A0ACC3MM40</accession>
<dbReference type="EMBL" id="JAUTXU010000210">
    <property type="protein sequence ID" value="KAK3698450.1"/>
    <property type="molecule type" value="Genomic_DNA"/>
</dbReference>
<proteinExistence type="predicted"/>
<evidence type="ECO:0000313" key="2">
    <source>
        <dbReference type="Proteomes" id="UP001281147"/>
    </source>
</evidence>
<sequence>MVTTRRQTGAAEAVDYNIDVFYRRALRSTLSTSEVLRKQPAIQAVKNAAVMKATGIAKTTQPSTKTARATPAKKIEAGRKLQPLKISLPAKNALPAKTVVQKRRKQLSRAPKIGNHVLFLFVGPLRELVTIHTDLIPAATQDHIHEVSAGQQLYELPEQDPEIFRIYRGYLYTKRIYSVDVGDRNGPDSNDLEAYSDAEWTRLAHLYLLGITLKDERFANTIITCIIEKMGEADRYPTGIASVVYACTPAGDGLRKLIVDVHVWKGHGTWISEPHDDADAPKDFLTDVIAALAEAGGQIHKEGALMPWEGKGRQCMRYHTHEGTAKCEA</sequence>